<sequence>MNMDWNQVEQDKFNYQDYQYPEVSVVIPCFNHCAKIALTLDSILGQNYFKYEVLVIDAGSTDRTLEVVKSYRDERIRIYSVSGYKRYEMLNKGISQASGSYVNCLFPGDFYIYPDALLFIMETALDRNLPDLVYCGTLLRDGRSDPKILYREMTLNLLKRGQQPTSLQSCWFKTETIRSLGKFNTNYKLRGGYELICRFMAHPGLRAVSTKRVLTDYDLRHVTRAMVFSHFIETLKIVRQYFGLKAMIRWLFIQKDFKRLLKIWWRQVKMAFIGAHQ</sequence>
<dbReference type="KEGG" id="wch:wcw_1281"/>
<feature type="domain" description="Glycosyltransferase 2-like" evidence="1">
    <location>
        <begin position="24"/>
        <end position="157"/>
    </location>
</feature>
<keyword evidence="3" id="KW-1185">Reference proteome</keyword>
<dbReference type="PANTHER" id="PTHR22916:SF3">
    <property type="entry name" value="UDP-GLCNAC:BETAGAL BETA-1,3-N-ACETYLGLUCOSAMINYLTRANSFERASE-LIKE PROTEIN 1"/>
    <property type="match status" value="1"/>
</dbReference>
<dbReference type="Proteomes" id="UP000001505">
    <property type="component" value="Chromosome"/>
</dbReference>
<dbReference type="AlphaFoldDB" id="D6YWX2"/>
<dbReference type="eggNOG" id="COG1215">
    <property type="taxonomic scope" value="Bacteria"/>
</dbReference>
<organism evidence="2 3">
    <name type="scientific">Waddlia chondrophila (strain ATCC VR-1470 / WSU 86-1044)</name>
    <dbReference type="NCBI Taxonomy" id="716544"/>
    <lineage>
        <taxon>Bacteria</taxon>
        <taxon>Pseudomonadati</taxon>
        <taxon>Chlamydiota</taxon>
        <taxon>Chlamydiia</taxon>
        <taxon>Parachlamydiales</taxon>
        <taxon>Waddliaceae</taxon>
        <taxon>Waddlia</taxon>
    </lineage>
</organism>
<dbReference type="PANTHER" id="PTHR22916">
    <property type="entry name" value="GLYCOSYLTRANSFERASE"/>
    <property type="match status" value="1"/>
</dbReference>
<dbReference type="Gene3D" id="3.90.550.10">
    <property type="entry name" value="Spore Coat Polysaccharide Biosynthesis Protein SpsA, Chain A"/>
    <property type="match status" value="1"/>
</dbReference>
<evidence type="ECO:0000313" key="2">
    <source>
        <dbReference type="EMBL" id="ADI38633.1"/>
    </source>
</evidence>
<name>D6YWX2_WADCW</name>
<dbReference type="RefSeq" id="WP_013182344.1">
    <property type="nucleotide sequence ID" value="NC_014225.1"/>
</dbReference>
<evidence type="ECO:0000313" key="3">
    <source>
        <dbReference type="Proteomes" id="UP000001505"/>
    </source>
</evidence>
<dbReference type="Pfam" id="PF00535">
    <property type="entry name" value="Glycos_transf_2"/>
    <property type="match status" value="1"/>
</dbReference>
<dbReference type="GO" id="GO:0016758">
    <property type="term" value="F:hexosyltransferase activity"/>
    <property type="evidence" value="ECO:0007669"/>
    <property type="project" value="UniProtKB-ARBA"/>
</dbReference>
<proteinExistence type="predicted"/>
<gene>
    <name evidence="2" type="ordered locus">wcw_1281</name>
</gene>
<dbReference type="EMBL" id="CP001928">
    <property type="protein sequence ID" value="ADI38633.1"/>
    <property type="molecule type" value="Genomic_DNA"/>
</dbReference>
<evidence type="ECO:0000259" key="1">
    <source>
        <dbReference type="Pfam" id="PF00535"/>
    </source>
</evidence>
<dbReference type="InterPro" id="IPR001173">
    <property type="entry name" value="Glyco_trans_2-like"/>
</dbReference>
<dbReference type="SUPFAM" id="SSF53448">
    <property type="entry name" value="Nucleotide-diphospho-sugar transferases"/>
    <property type="match status" value="1"/>
</dbReference>
<accession>D6YWX2</accession>
<reference evidence="2 3" key="1">
    <citation type="journal article" date="2010" name="PLoS ONE">
        <title>The Waddlia genome: a window into chlamydial biology.</title>
        <authorList>
            <person name="Bertelli C."/>
            <person name="Collyn F."/>
            <person name="Croxatto A."/>
            <person name="Ruckert C."/>
            <person name="Polkinghorne A."/>
            <person name="Kebbi-Beghdadi C."/>
            <person name="Goesmann A."/>
            <person name="Vaughan L."/>
            <person name="Greub G."/>
        </authorList>
    </citation>
    <scope>NUCLEOTIDE SEQUENCE [LARGE SCALE GENOMIC DNA]</scope>
    <source>
        <strain evidence="3">ATCC VR-1470 / WSU 86-1044</strain>
    </source>
</reference>
<dbReference type="HOGENOM" id="CLU_1004533_0_0_0"/>
<dbReference type="CAZy" id="GT2">
    <property type="family name" value="Glycosyltransferase Family 2"/>
</dbReference>
<dbReference type="STRING" id="716544.wcw_1281"/>
<keyword evidence="2" id="KW-0808">Transferase</keyword>
<protein>
    <submittedName>
        <fullName evidence="2">Putative glycosyltransferase</fullName>
    </submittedName>
</protein>
<dbReference type="InterPro" id="IPR029044">
    <property type="entry name" value="Nucleotide-diphossugar_trans"/>
</dbReference>